<dbReference type="InterPro" id="IPR013083">
    <property type="entry name" value="Znf_RING/FYVE/PHD"/>
</dbReference>
<feature type="compositionally biased region" description="Low complexity" evidence="16">
    <location>
        <begin position="531"/>
        <end position="541"/>
    </location>
</feature>
<evidence type="ECO:0000256" key="16">
    <source>
        <dbReference type="SAM" id="MobiDB-lite"/>
    </source>
</evidence>
<evidence type="ECO:0000256" key="3">
    <source>
        <dbReference type="ARBA" id="ARBA00004906"/>
    </source>
</evidence>
<sequence length="550" mass="60771">MGNGNIIPDRAFAGDASYGGKSAPLLPNPPPANTLSDAFHPSIAVIVGVLSTMFSLTFLILLYAKHCKRPPLSVYGGPEMQFIGPIPAVASRDIGPAVFLSTERDSGLDRAVVEALPMFSFSALKGMKEGLECAVCLSRYDNPEVLRLLPKCKHAFHVDCVDQWLRCHSTCPLCRVRVDAGDTLIVEDFIAGFGKLGIGSEPPSRRQSARISLSGLADNYLDRAFELYVQREGEGIDTLPGGGSLRFGSGRSSVRKVDAISERKHGSWRSSINFSGPFGGSERKSEHGSARVAPLQAVTEAEIPVTERAFKHSDHHADIETAAYEGNCVGEYAYSLYIDEDLARRVGHRIIISDVVLQHRWSDFLPSEVPYIGTDSVQLRNIDSNPSSAELFQKHRAVLDGSGRKIENNIDKENDEEKRNNVLKDAGTLMEAIEQARKENKEKQRNRGSRLRCMSELSGLERMKEKVTAKEDNGDIDTGELPLPTPKKYGSREISPRERWMDSARRTLKWFVGYSRPSSSSFPHPQPSSPSPTYRQLRLYPLPLPLPPPT</sequence>
<dbReference type="GO" id="GO:0016020">
    <property type="term" value="C:membrane"/>
    <property type="evidence" value="ECO:0007669"/>
    <property type="project" value="UniProtKB-SubCell"/>
</dbReference>
<dbReference type="PANTHER" id="PTHR46539:SF1">
    <property type="entry name" value="E3 UBIQUITIN-PROTEIN LIGASE ATL42"/>
    <property type="match status" value="1"/>
</dbReference>
<dbReference type="Proteomes" id="UP000825935">
    <property type="component" value="Chromosome 35"/>
</dbReference>
<proteinExistence type="inferred from homology"/>
<dbReference type="EC" id="2.3.2.27" evidence="4"/>
<dbReference type="EMBL" id="CM035440">
    <property type="protein sequence ID" value="KAH7283133.1"/>
    <property type="molecule type" value="Genomic_DNA"/>
</dbReference>
<feature type="domain" description="RING-type" evidence="18">
    <location>
        <begin position="133"/>
        <end position="175"/>
    </location>
</feature>
<evidence type="ECO:0000256" key="1">
    <source>
        <dbReference type="ARBA" id="ARBA00000900"/>
    </source>
</evidence>
<dbReference type="Gene3D" id="3.30.40.10">
    <property type="entry name" value="Zinc/RING finger domain, C3HC4 (zinc finger)"/>
    <property type="match status" value="1"/>
</dbReference>
<evidence type="ECO:0000256" key="2">
    <source>
        <dbReference type="ARBA" id="ARBA00004167"/>
    </source>
</evidence>
<dbReference type="OrthoDB" id="8062037at2759"/>
<keyword evidence="11" id="KW-0862">Zinc</keyword>
<evidence type="ECO:0000256" key="11">
    <source>
        <dbReference type="ARBA" id="ARBA00022833"/>
    </source>
</evidence>
<name>A0A8T2QIB1_CERRI</name>
<keyword evidence="20" id="KW-1185">Reference proteome</keyword>
<keyword evidence="9 15" id="KW-0863">Zinc-finger</keyword>
<gene>
    <name evidence="19" type="ORF">KP509_35G063100</name>
</gene>
<reference evidence="19" key="1">
    <citation type="submission" date="2021-08" db="EMBL/GenBank/DDBJ databases">
        <title>WGS assembly of Ceratopteris richardii.</title>
        <authorList>
            <person name="Marchant D.B."/>
            <person name="Chen G."/>
            <person name="Jenkins J."/>
            <person name="Shu S."/>
            <person name="Leebens-Mack J."/>
            <person name="Grimwood J."/>
            <person name="Schmutz J."/>
            <person name="Soltis P."/>
            <person name="Soltis D."/>
            <person name="Chen Z.-H."/>
        </authorList>
    </citation>
    <scope>NUCLEOTIDE SEQUENCE</scope>
    <source>
        <strain evidence="19">Whitten #5841</strain>
        <tissue evidence="19">Leaf</tissue>
    </source>
</reference>
<keyword evidence="5" id="KW-0808">Transferase</keyword>
<dbReference type="Pfam" id="PF13639">
    <property type="entry name" value="zf-RING_2"/>
    <property type="match status" value="1"/>
</dbReference>
<dbReference type="SMART" id="SM00184">
    <property type="entry name" value="RING"/>
    <property type="match status" value="1"/>
</dbReference>
<keyword evidence="13 17" id="KW-0472">Membrane</keyword>
<comment type="caution">
    <text evidence="19">The sequence shown here is derived from an EMBL/GenBank/DDBJ whole genome shotgun (WGS) entry which is preliminary data.</text>
</comment>
<evidence type="ECO:0000259" key="18">
    <source>
        <dbReference type="PROSITE" id="PS50089"/>
    </source>
</evidence>
<evidence type="ECO:0000256" key="9">
    <source>
        <dbReference type="ARBA" id="ARBA00022771"/>
    </source>
</evidence>
<dbReference type="PROSITE" id="PS50089">
    <property type="entry name" value="ZF_RING_2"/>
    <property type="match status" value="1"/>
</dbReference>
<dbReference type="SUPFAM" id="SSF57850">
    <property type="entry name" value="RING/U-box"/>
    <property type="match status" value="1"/>
</dbReference>
<feature type="compositionally biased region" description="Basic and acidic residues" evidence="16">
    <location>
        <begin position="464"/>
        <end position="473"/>
    </location>
</feature>
<dbReference type="CDD" id="cd16461">
    <property type="entry name" value="RING-H2_EL5-like"/>
    <property type="match status" value="1"/>
</dbReference>
<protein>
    <recommendedName>
        <fullName evidence="4">RING-type E3 ubiquitin transferase</fullName>
        <ecNumber evidence="4">2.3.2.27</ecNumber>
    </recommendedName>
</protein>
<evidence type="ECO:0000256" key="14">
    <source>
        <dbReference type="ARBA" id="ARBA00024209"/>
    </source>
</evidence>
<evidence type="ECO:0000256" key="6">
    <source>
        <dbReference type="ARBA" id="ARBA00022692"/>
    </source>
</evidence>
<dbReference type="GO" id="GO:0008270">
    <property type="term" value="F:zinc ion binding"/>
    <property type="evidence" value="ECO:0007669"/>
    <property type="project" value="UniProtKB-KW"/>
</dbReference>
<dbReference type="AlphaFoldDB" id="A0A8T2QIB1"/>
<dbReference type="FunFam" id="3.30.40.10:FF:000285">
    <property type="entry name" value="RING-H2 finger protein ATL43"/>
    <property type="match status" value="1"/>
</dbReference>
<feature type="region of interest" description="Disordered" evidence="16">
    <location>
        <begin position="464"/>
        <end position="497"/>
    </location>
</feature>
<comment type="subcellular location">
    <subcellularLocation>
        <location evidence="2">Membrane</location>
        <topology evidence="2">Single-pass membrane protein</topology>
    </subcellularLocation>
</comment>
<evidence type="ECO:0000313" key="19">
    <source>
        <dbReference type="EMBL" id="KAH7283133.1"/>
    </source>
</evidence>
<feature type="region of interest" description="Disordered" evidence="16">
    <location>
        <begin position="515"/>
        <end position="550"/>
    </location>
</feature>
<keyword evidence="8" id="KW-0732">Signal</keyword>
<accession>A0A8T2QIB1</accession>
<comment type="catalytic activity">
    <reaction evidence="1">
        <text>S-ubiquitinyl-[E2 ubiquitin-conjugating enzyme]-L-cysteine + [acceptor protein]-L-lysine = [E2 ubiquitin-conjugating enzyme]-L-cysteine + N(6)-ubiquitinyl-[acceptor protein]-L-lysine.</text>
        <dbReference type="EC" id="2.3.2.27"/>
    </reaction>
</comment>
<dbReference type="PANTHER" id="PTHR46539">
    <property type="entry name" value="E3 UBIQUITIN-PROTEIN LIGASE ATL42"/>
    <property type="match status" value="1"/>
</dbReference>
<evidence type="ECO:0000256" key="17">
    <source>
        <dbReference type="SAM" id="Phobius"/>
    </source>
</evidence>
<feature type="transmembrane region" description="Helical" evidence="17">
    <location>
        <begin position="43"/>
        <end position="64"/>
    </location>
</feature>
<evidence type="ECO:0000313" key="20">
    <source>
        <dbReference type="Proteomes" id="UP000825935"/>
    </source>
</evidence>
<keyword evidence="6 17" id="KW-0812">Transmembrane</keyword>
<evidence type="ECO:0000256" key="7">
    <source>
        <dbReference type="ARBA" id="ARBA00022723"/>
    </source>
</evidence>
<keyword evidence="10" id="KW-0833">Ubl conjugation pathway</keyword>
<evidence type="ECO:0000256" key="13">
    <source>
        <dbReference type="ARBA" id="ARBA00023136"/>
    </source>
</evidence>
<dbReference type="InterPro" id="IPR001841">
    <property type="entry name" value="Znf_RING"/>
</dbReference>
<evidence type="ECO:0000256" key="12">
    <source>
        <dbReference type="ARBA" id="ARBA00022989"/>
    </source>
</evidence>
<organism evidence="19 20">
    <name type="scientific">Ceratopteris richardii</name>
    <name type="common">Triangle waterfern</name>
    <dbReference type="NCBI Taxonomy" id="49495"/>
    <lineage>
        <taxon>Eukaryota</taxon>
        <taxon>Viridiplantae</taxon>
        <taxon>Streptophyta</taxon>
        <taxon>Embryophyta</taxon>
        <taxon>Tracheophyta</taxon>
        <taxon>Polypodiopsida</taxon>
        <taxon>Polypodiidae</taxon>
        <taxon>Polypodiales</taxon>
        <taxon>Pteridineae</taxon>
        <taxon>Pteridaceae</taxon>
        <taxon>Parkerioideae</taxon>
        <taxon>Ceratopteris</taxon>
    </lineage>
</organism>
<evidence type="ECO:0000256" key="4">
    <source>
        <dbReference type="ARBA" id="ARBA00012483"/>
    </source>
</evidence>
<evidence type="ECO:0000256" key="15">
    <source>
        <dbReference type="PROSITE-ProRule" id="PRU00175"/>
    </source>
</evidence>
<dbReference type="GO" id="GO:0061630">
    <property type="term" value="F:ubiquitin protein ligase activity"/>
    <property type="evidence" value="ECO:0007669"/>
    <property type="project" value="UniProtKB-EC"/>
</dbReference>
<comment type="pathway">
    <text evidence="3">Protein modification; protein ubiquitination.</text>
</comment>
<keyword evidence="12 17" id="KW-1133">Transmembrane helix</keyword>
<comment type="similarity">
    <text evidence="14">Belongs to the RING-type zinc finger family. ATL subfamily.</text>
</comment>
<keyword evidence="7" id="KW-0479">Metal-binding</keyword>
<evidence type="ECO:0000256" key="10">
    <source>
        <dbReference type="ARBA" id="ARBA00022786"/>
    </source>
</evidence>
<evidence type="ECO:0000256" key="5">
    <source>
        <dbReference type="ARBA" id="ARBA00022679"/>
    </source>
</evidence>
<evidence type="ECO:0000256" key="8">
    <source>
        <dbReference type="ARBA" id="ARBA00022729"/>
    </source>
</evidence>